<accession>S2JLW7</accession>
<dbReference type="OrthoDB" id="164025at2759"/>
<reference evidence="3" key="1">
    <citation type="submission" date="2013-05" db="EMBL/GenBank/DDBJ databases">
        <title>The Genome sequence of Mucor circinelloides f. circinelloides 1006PhL.</title>
        <authorList>
            <consortium name="The Broad Institute Genomics Platform"/>
            <person name="Cuomo C."/>
            <person name="Earl A."/>
            <person name="Findley K."/>
            <person name="Lee S.C."/>
            <person name="Walker B."/>
            <person name="Young S."/>
            <person name="Zeng Q."/>
            <person name="Gargeya S."/>
            <person name="Fitzgerald M."/>
            <person name="Haas B."/>
            <person name="Abouelleil A."/>
            <person name="Allen A.W."/>
            <person name="Alvarado L."/>
            <person name="Arachchi H.M."/>
            <person name="Berlin A.M."/>
            <person name="Chapman S.B."/>
            <person name="Gainer-Dewar J."/>
            <person name="Goldberg J."/>
            <person name="Griggs A."/>
            <person name="Gujja S."/>
            <person name="Hansen M."/>
            <person name="Howarth C."/>
            <person name="Imamovic A."/>
            <person name="Ireland A."/>
            <person name="Larimer J."/>
            <person name="McCowan C."/>
            <person name="Murphy C."/>
            <person name="Pearson M."/>
            <person name="Poon T.W."/>
            <person name="Priest M."/>
            <person name="Roberts A."/>
            <person name="Saif S."/>
            <person name="Shea T."/>
            <person name="Sisk P."/>
            <person name="Sykes S."/>
            <person name="Wortman J."/>
            <person name="Nusbaum C."/>
            <person name="Birren B."/>
        </authorList>
    </citation>
    <scope>NUCLEOTIDE SEQUENCE [LARGE SCALE GENOMIC DNA]</scope>
    <source>
        <strain evidence="3">1006PhL</strain>
    </source>
</reference>
<feature type="domain" description="CS" evidence="1">
    <location>
        <begin position="52"/>
        <end position="139"/>
    </location>
</feature>
<dbReference type="PANTHER" id="PTHR13164">
    <property type="entry name" value="CALICYLIN BINDING PROTEIN"/>
    <property type="match status" value="1"/>
</dbReference>
<evidence type="ECO:0000313" key="2">
    <source>
        <dbReference type="EMBL" id="EPB90939.1"/>
    </source>
</evidence>
<dbReference type="EMBL" id="KE123914">
    <property type="protein sequence ID" value="EPB90939.1"/>
    <property type="molecule type" value="Genomic_DNA"/>
</dbReference>
<dbReference type="InterPro" id="IPR008978">
    <property type="entry name" value="HSP20-like_chaperone"/>
</dbReference>
<organism evidence="2 3">
    <name type="scientific">Mucor circinelloides f. circinelloides (strain 1006PhL)</name>
    <name type="common">Mucormycosis agent</name>
    <name type="synonym">Calyptromyces circinelloides</name>
    <dbReference type="NCBI Taxonomy" id="1220926"/>
    <lineage>
        <taxon>Eukaryota</taxon>
        <taxon>Fungi</taxon>
        <taxon>Fungi incertae sedis</taxon>
        <taxon>Mucoromycota</taxon>
        <taxon>Mucoromycotina</taxon>
        <taxon>Mucoromycetes</taxon>
        <taxon>Mucorales</taxon>
        <taxon>Mucorineae</taxon>
        <taxon>Mucoraceae</taxon>
        <taxon>Mucor</taxon>
    </lineage>
</organism>
<dbReference type="AlphaFoldDB" id="S2JLW7"/>
<dbReference type="GO" id="GO:0005634">
    <property type="term" value="C:nucleus"/>
    <property type="evidence" value="ECO:0007669"/>
    <property type="project" value="TreeGrafter"/>
</dbReference>
<proteinExistence type="predicted"/>
<dbReference type="Gene3D" id="2.60.40.790">
    <property type="match status" value="1"/>
</dbReference>
<evidence type="ECO:0000259" key="1">
    <source>
        <dbReference type="PROSITE" id="PS51203"/>
    </source>
</evidence>
<sequence length="190" mass="22268">MNNKEEHIRELKRLMDLSTVPSVQKVLEDLINENREMREPIKRSKAQIQTIYITTGFAWNQTSTSIIIYVNFKDAGKLSKDNCSIHTTPRSLEFNIASTSTFFEPCFIHPEKSSFKLKENKIVITLTKKNHDSVWLDLRMKSTQKTYQELERYEKINDLNPNNNSKSKNYDTPFKESSYCSHHLPCEEQS</sequence>
<dbReference type="PROSITE" id="PS51203">
    <property type="entry name" value="CS"/>
    <property type="match status" value="1"/>
</dbReference>
<dbReference type="InParanoid" id="S2JLW7"/>
<dbReference type="OMA" id="NREMREP"/>
<dbReference type="SUPFAM" id="SSF49764">
    <property type="entry name" value="HSP20-like chaperones"/>
    <property type="match status" value="1"/>
</dbReference>
<dbReference type="InterPro" id="IPR052289">
    <property type="entry name" value="Calcyclin-binding_UBL-bridge"/>
</dbReference>
<dbReference type="PANTHER" id="PTHR13164:SF3">
    <property type="entry name" value="CALCYCLIN-BINDING PROTEIN"/>
    <property type="match status" value="1"/>
</dbReference>
<protein>
    <recommendedName>
        <fullName evidence="1">CS domain-containing protein</fullName>
    </recommendedName>
</protein>
<gene>
    <name evidence="2" type="ORF">HMPREF1544_02193</name>
</gene>
<dbReference type="InterPro" id="IPR007052">
    <property type="entry name" value="CS_dom"/>
</dbReference>
<dbReference type="STRING" id="1220926.S2JLW7"/>
<dbReference type="VEuPathDB" id="FungiDB:HMPREF1544_02193"/>
<dbReference type="Pfam" id="PF04969">
    <property type="entry name" value="CS"/>
    <property type="match status" value="1"/>
</dbReference>
<evidence type="ECO:0000313" key="3">
    <source>
        <dbReference type="Proteomes" id="UP000014254"/>
    </source>
</evidence>
<name>S2JLW7_MUCC1</name>
<dbReference type="Proteomes" id="UP000014254">
    <property type="component" value="Unassembled WGS sequence"/>
</dbReference>
<keyword evidence="3" id="KW-1185">Reference proteome</keyword>